<evidence type="ECO:0008006" key="3">
    <source>
        <dbReference type="Google" id="ProtNLM"/>
    </source>
</evidence>
<organism evidence="1 2">
    <name type="scientific">Lottia gigantea</name>
    <name type="common">Giant owl limpet</name>
    <dbReference type="NCBI Taxonomy" id="225164"/>
    <lineage>
        <taxon>Eukaryota</taxon>
        <taxon>Metazoa</taxon>
        <taxon>Spiralia</taxon>
        <taxon>Lophotrochozoa</taxon>
        <taxon>Mollusca</taxon>
        <taxon>Gastropoda</taxon>
        <taxon>Patellogastropoda</taxon>
        <taxon>Lottioidea</taxon>
        <taxon>Lottiidae</taxon>
        <taxon>Lottia</taxon>
    </lineage>
</organism>
<proteinExistence type="predicted"/>
<dbReference type="Pfam" id="PF14124">
    <property type="entry name" value="DUF4291"/>
    <property type="match status" value="1"/>
</dbReference>
<evidence type="ECO:0000313" key="2">
    <source>
        <dbReference type="Proteomes" id="UP000030746"/>
    </source>
</evidence>
<dbReference type="CTD" id="20245639"/>
<reference evidence="1 2" key="1">
    <citation type="journal article" date="2013" name="Nature">
        <title>Insights into bilaterian evolution from three spiralian genomes.</title>
        <authorList>
            <person name="Simakov O."/>
            <person name="Marletaz F."/>
            <person name="Cho S.J."/>
            <person name="Edsinger-Gonzales E."/>
            <person name="Havlak P."/>
            <person name="Hellsten U."/>
            <person name="Kuo D.H."/>
            <person name="Larsson T."/>
            <person name="Lv J."/>
            <person name="Arendt D."/>
            <person name="Savage R."/>
            <person name="Osoegawa K."/>
            <person name="de Jong P."/>
            <person name="Grimwood J."/>
            <person name="Chapman J.A."/>
            <person name="Shapiro H."/>
            <person name="Aerts A."/>
            <person name="Otillar R.P."/>
            <person name="Terry A.Y."/>
            <person name="Boore J.L."/>
            <person name="Grigoriev I.V."/>
            <person name="Lindberg D.R."/>
            <person name="Seaver E.C."/>
            <person name="Weisblat D.A."/>
            <person name="Putnam N.H."/>
            <person name="Rokhsar D.S."/>
        </authorList>
    </citation>
    <scope>NUCLEOTIDE SEQUENCE [LARGE SCALE GENOMIC DNA]</scope>
</reference>
<dbReference type="KEGG" id="lgi:LOTGIDRAFT_203752"/>
<gene>
    <name evidence="1" type="ORF">LOTGIDRAFT_203752</name>
</gene>
<evidence type="ECO:0000313" key="1">
    <source>
        <dbReference type="EMBL" id="ESO97412.1"/>
    </source>
</evidence>
<dbReference type="EMBL" id="KB201305">
    <property type="protein sequence ID" value="ESO97412.1"/>
    <property type="molecule type" value="Genomic_DNA"/>
</dbReference>
<dbReference type="PANTHER" id="PTHR38567:SF1">
    <property type="entry name" value="DUF4291 DOMAIN-CONTAINING PROTEIN"/>
    <property type="match status" value="1"/>
</dbReference>
<keyword evidence="2" id="KW-1185">Reference proteome</keyword>
<dbReference type="RefSeq" id="XP_009052004.1">
    <property type="nucleotide sequence ID" value="XM_009053756.1"/>
</dbReference>
<dbReference type="OMA" id="RDRMTWI"/>
<protein>
    <recommendedName>
        <fullName evidence="3">DUF4291 domain-containing protein</fullName>
    </recommendedName>
</protein>
<name>V4AJZ4_LOTGI</name>
<dbReference type="InterPro" id="IPR025633">
    <property type="entry name" value="DUF4291"/>
</dbReference>
<dbReference type="Proteomes" id="UP000030746">
    <property type="component" value="Unassembled WGS sequence"/>
</dbReference>
<dbReference type="PANTHER" id="PTHR38567">
    <property type="entry name" value="DUF4291 DOMAIN-CONTAINING PROTEIN"/>
    <property type="match status" value="1"/>
</dbReference>
<dbReference type="OrthoDB" id="413653at2759"/>
<dbReference type="HOGENOM" id="CLU_082565_0_0_1"/>
<accession>V4AJZ4</accession>
<dbReference type="GeneID" id="20245639"/>
<sequence>MATYSRSEGCGNDVCKGSQQSVVEGGSKLGFSLTTESYSEQTKRWPKDGKHILAQFDDKNIVVYQAFKPSIAEYAVHNQRFGGPDYSFTRMSWIKTNFLWMMYRCGWAKKRDQQRILAITITREGFEKILENAYTASLQKSKNLTNDEIQVRLQWDPDHYPDGNKVEGRKAIQLGLKGQILSKFTSEWLVRIDDITDFVCKQHKLLTEQGQWKIETPKEQVYPLLNENIGQKIDLDFYDHSGPKFVS</sequence>
<dbReference type="STRING" id="225164.V4AJZ4"/>
<dbReference type="AlphaFoldDB" id="V4AJZ4"/>